<evidence type="ECO:0000256" key="1">
    <source>
        <dbReference type="SAM" id="MobiDB-lite"/>
    </source>
</evidence>
<organism evidence="2 3">
    <name type="scientific">Trichonephila inaurata madagascariensis</name>
    <dbReference type="NCBI Taxonomy" id="2747483"/>
    <lineage>
        <taxon>Eukaryota</taxon>
        <taxon>Metazoa</taxon>
        <taxon>Ecdysozoa</taxon>
        <taxon>Arthropoda</taxon>
        <taxon>Chelicerata</taxon>
        <taxon>Arachnida</taxon>
        <taxon>Araneae</taxon>
        <taxon>Araneomorphae</taxon>
        <taxon>Entelegynae</taxon>
        <taxon>Araneoidea</taxon>
        <taxon>Nephilidae</taxon>
        <taxon>Trichonephila</taxon>
        <taxon>Trichonephila inaurata</taxon>
    </lineage>
</organism>
<accession>A0A8X6MEJ0</accession>
<dbReference type="Proteomes" id="UP000886998">
    <property type="component" value="Unassembled WGS sequence"/>
</dbReference>
<proteinExistence type="predicted"/>
<sequence length="127" mass="13610">MATLNFETLLWGIFSILPEEGPSAPSPPFCPSGDALSAVFFQLGHKRETQCVGNPEDDKLWPFGTIVLLNSEQRLQGLIDPGGSSQKGSLNPQPLQMSTLHLSGTTPWAKPLSIPGVPVKALSDGDW</sequence>
<reference evidence="2" key="1">
    <citation type="submission" date="2020-08" db="EMBL/GenBank/DDBJ databases">
        <title>Multicomponent nature underlies the extraordinary mechanical properties of spider dragline silk.</title>
        <authorList>
            <person name="Kono N."/>
            <person name="Nakamura H."/>
            <person name="Mori M."/>
            <person name="Yoshida Y."/>
            <person name="Ohtoshi R."/>
            <person name="Malay A.D."/>
            <person name="Moran D.A.P."/>
            <person name="Tomita M."/>
            <person name="Numata K."/>
            <person name="Arakawa K."/>
        </authorList>
    </citation>
    <scope>NUCLEOTIDE SEQUENCE</scope>
</reference>
<comment type="caution">
    <text evidence="2">The sequence shown here is derived from an EMBL/GenBank/DDBJ whole genome shotgun (WGS) entry which is preliminary data.</text>
</comment>
<name>A0A8X6MEJ0_9ARAC</name>
<gene>
    <name evidence="2" type="ORF">TNIN_490181</name>
</gene>
<evidence type="ECO:0000313" key="2">
    <source>
        <dbReference type="EMBL" id="GFS49181.1"/>
    </source>
</evidence>
<dbReference type="EMBL" id="BMAV01026309">
    <property type="protein sequence ID" value="GFS49181.1"/>
    <property type="molecule type" value="Genomic_DNA"/>
</dbReference>
<feature type="region of interest" description="Disordered" evidence="1">
    <location>
        <begin position="78"/>
        <end position="98"/>
    </location>
</feature>
<dbReference type="AlphaFoldDB" id="A0A8X6MEJ0"/>
<keyword evidence="3" id="KW-1185">Reference proteome</keyword>
<feature type="compositionally biased region" description="Polar residues" evidence="1">
    <location>
        <begin position="83"/>
        <end position="98"/>
    </location>
</feature>
<evidence type="ECO:0000313" key="3">
    <source>
        <dbReference type="Proteomes" id="UP000886998"/>
    </source>
</evidence>
<protein>
    <submittedName>
        <fullName evidence="2">Uncharacterized protein</fullName>
    </submittedName>
</protein>